<dbReference type="AlphaFoldDB" id="B7LD22"/>
<dbReference type="Proteomes" id="UP000000746">
    <property type="component" value="Chromosome"/>
</dbReference>
<organism evidence="1 2">
    <name type="scientific">Escherichia coli (strain 55989 / EAEC)</name>
    <dbReference type="NCBI Taxonomy" id="585055"/>
    <lineage>
        <taxon>Bacteria</taxon>
        <taxon>Pseudomonadati</taxon>
        <taxon>Pseudomonadota</taxon>
        <taxon>Gammaproteobacteria</taxon>
        <taxon>Enterobacterales</taxon>
        <taxon>Enterobacteriaceae</taxon>
        <taxon>Escherichia</taxon>
    </lineage>
</organism>
<name>B7LD22_ECO55</name>
<evidence type="ECO:0000313" key="2">
    <source>
        <dbReference type="Proteomes" id="UP000000746"/>
    </source>
</evidence>
<protein>
    <submittedName>
        <fullName evidence="1">Uncharacterized protein</fullName>
    </submittedName>
</protein>
<sequence>MVRKVVPLFALIGGTRVLEKYSEIVFCNIGEGLDAHCGGTWSFFNFPKLPHITQYPLAIFTWSILSETNFILQSQKLTSPKYRAFKHNVQYDFTLTSVLFFMQTYTWTNTQTAIIN</sequence>
<reference evidence="2" key="1">
    <citation type="journal article" date="2009" name="PLoS Genet.">
        <title>Organised genome dynamics in the Escherichia coli species results in highly diverse adaptive paths.</title>
        <authorList>
            <person name="Touchon M."/>
            <person name="Hoede C."/>
            <person name="Tenaillon O."/>
            <person name="Barbe V."/>
            <person name="Baeriswyl S."/>
            <person name="Bidet P."/>
            <person name="Bingen E."/>
            <person name="Bonacorsi S."/>
            <person name="Bouchier C."/>
            <person name="Bouvet O."/>
            <person name="Calteau A."/>
            <person name="Chiapello H."/>
            <person name="Clermont O."/>
            <person name="Cruveiller S."/>
            <person name="Danchin A."/>
            <person name="Diard M."/>
            <person name="Dossat C."/>
            <person name="Karoui M.E."/>
            <person name="Frapy E."/>
            <person name="Garry L."/>
            <person name="Ghigo J.M."/>
            <person name="Gilles A.M."/>
            <person name="Johnson J."/>
            <person name="Le Bouguenec C."/>
            <person name="Lescat M."/>
            <person name="Mangenot S."/>
            <person name="Martinez-Jehanne V."/>
            <person name="Matic I."/>
            <person name="Nassif X."/>
            <person name="Oztas S."/>
            <person name="Petit M.A."/>
            <person name="Pichon C."/>
            <person name="Rouy Z."/>
            <person name="Ruf C.S."/>
            <person name="Schneider D."/>
            <person name="Tourret J."/>
            <person name="Vacherie B."/>
            <person name="Vallenet D."/>
            <person name="Medigue C."/>
            <person name="Rocha E.P.C."/>
            <person name="Denamur E."/>
        </authorList>
    </citation>
    <scope>NUCLEOTIDE SEQUENCE [LARGE SCALE GENOMIC DNA]</scope>
    <source>
        <strain evidence="2">55989 / EAEC</strain>
    </source>
</reference>
<dbReference type="KEGG" id="eck:EC55989_4871"/>
<proteinExistence type="predicted"/>
<dbReference type="HOGENOM" id="CLU_2092962_0_0_6"/>
<keyword evidence="2" id="KW-1185">Reference proteome</keyword>
<gene>
    <name evidence="1" type="ordered locus">EC55989_4871</name>
</gene>
<dbReference type="EMBL" id="CU928145">
    <property type="protein sequence ID" value="CAV01894.1"/>
    <property type="molecule type" value="Genomic_DNA"/>
</dbReference>
<evidence type="ECO:0000313" key="1">
    <source>
        <dbReference type="EMBL" id="CAV01894.1"/>
    </source>
</evidence>
<accession>B7LD22</accession>